<evidence type="ECO:0000313" key="3">
    <source>
        <dbReference type="WBParaSite" id="HNAJ_0000442801-mRNA-1"/>
    </source>
</evidence>
<dbReference type="WBParaSite" id="HNAJ_0000442801-mRNA-1">
    <property type="protein sequence ID" value="HNAJ_0000442801-mRNA-1"/>
    <property type="gene ID" value="HNAJ_0000442801"/>
</dbReference>
<name>A0A0R3TBI9_RODNA</name>
<reference evidence="3" key="1">
    <citation type="submission" date="2017-02" db="UniProtKB">
        <authorList>
            <consortium name="WormBaseParasite"/>
        </authorList>
    </citation>
    <scope>IDENTIFICATION</scope>
</reference>
<gene>
    <name evidence="1" type="ORF">HNAJ_LOCUS4426</name>
</gene>
<sequence>MNESLEMQEEVVWSLFDLCCQEDRLLGFFALGTSKVVYFIHLGGLLELLQALHNRKTRRGILLPRRIILRVLRLGGLKRRGSAIFTHCPSTRAHNFRKRSIQFNLYAGIAVSESGRPNNKKSQKSWTFLSFFS</sequence>
<reference evidence="1 2" key="2">
    <citation type="submission" date="2018-11" db="EMBL/GenBank/DDBJ databases">
        <authorList>
            <consortium name="Pathogen Informatics"/>
        </authorList>
    </citation>
    <scope>NUCLEOTIDE SEQUENCE [LARGE SCALE GENOMIC DNA]</scope>
</reference>
<accession>A0A0R3TBI9</accession>
<dbReference type="AlphaFoldDB" id="A0A0R3TBI9"/>
<protein>
    <submittedName>
        <fullName evidence="1 3">Uncharacterized protein</fullName>
    </submittedName>
</protein>
<evidence type="ECO:0000313" key="2">
    <source>
        <dbReference type="Proteomes" id="UP000278807"/>
    </source>
</evidence>
<keyword evidence="2" id="KW-1185">Reference proteome</keyword>
<organism evidence="3">
    <name type="scientific">Rodentolepis nana</name>
    <name type="common">Dwarf tapeworm</name>
    <name type="synonym">Hymenolepis nana</name>
    <dbReference type="NCBI Taxonomy" id="102285"/>
    <lineage>
        <taxon>Eukaryota</taxon>
        <taxon>Metazoa</taxon>
        <taxon>Spiralia</taxon>
        <taxon>Lophotrochozoa</taxon>
        <taxon>Platyhelminthes</taxon>
        <taxon>Cestoda</taxon>
        <taxon>Eucestoda</taxon>
        <taxon>Cyclophyllidea</taxon>
        <taxon>Hymenolepididae</taxon>
        <taxon>Rodentolepis</taxon>
    </lineage>
</organism>
<evidence type="ECO:0000313" key="1">
    <source>
        <dbReference type="EMBL" id="VDO00287.1"/>
    </source>
</evidence>
<dbReference type="Proteomes" id="UP000278807">
    <property type="component" value="Unassembled WGS sequence"/>
</dbReference>
<proteinExistence type="predicted"/>
<dbReference type="EMBL" id="UZAE01003102">
    <property type="protein sequence ID" value="VDO00287.1"/>
    <property type="molecule type" value="Genomic_DNA"/>
</dbReference>